<comment type="caution">
    <text evidence="1">The sequence shown here is derived from an EMBL/GenBank/DDBJ whole genome shotgun (WGS) entry which is preliminary data.</text>
</comment>
<accession>A0AAD6K6A9</accession>
<sequence length="111" mass="12188">MSSWFFSFTFTSSSTMSSTSFVLHSHSTTSIMVGRFSTLLSEHRIAIMTTSLSCARSYLPFSLGVNDMVKGTLLNKRGGPLNNATPEPSRELLLRDSLGGSYHYVHPPVPI</sequence>
<proteinExistence type="predicted"/>
<reference evidence="1 2" key="1">
    <citation type="journal article" date="2023" name="Int. J. Mol. Sci.">
        <title>De Novo Assembly and Annotation of 11 Diverse Shrub Willow (Salix) Genomes Reveals Novel Gene Organization in Sex-Linked Regions.</title>
        <authorList>
            <person name="Hyden B."/>
            <person name="Feng K."/>
            <person name="Yates T.B."/>
            <person name="Jawdy S."/>
            <person name="Cereghino C."/>
            <person name="Smart L.B."/>
            <person name="Muchero W."/>
        </authorList>
    </citation>
    <scope>NUCLEOTIDE SEQUENCE [LARGE SCALE GENOMIC DNA]</scope>
    <source>
        <tissue evidence="1">Shoot tip</tissue>
    </source>
</reference>
<dbReference type="Proteomes" id="UP001162972">
    <property type="component" value="Chromosome 12"/>
</dbReference>
<protein>
    <submittedName>
        <fullName evidence="1">Uncharacterized protein</fullName>
    </submittedName>
</protein>
<dbReference type="AlphaFoldDB" id="A0AAD6K6A9"/>
<name>A0AAD6K6A9_9ROSI</name>
<organism evidence="1 2">
    <name type="scientific">Salix udensis</name>
    <dbReference type="NCBI Taxonomy" id="889485"/>
    <lineage>
        <taxon>Eukaryota</taxon>
        <taxon>Viridiplantae</taxon>
        <taxon>Streptophyta</taxon>
        <taxon>Embryophyta</taxon>
        <taxon>Tracheophyta</taxon>
        <taxon>Spermatophyta</taxon>
        <taxon>Magnoliopsida</taxon>
        <taxon>eudicotyledons</taxon>
        <taxon>Gunneridae</taxon>
        <taxon>Pentapetalae</taxon>
        <taxon>rosids</taxon>
        <taxon>fabids</taxon>
        <taxon>Malpighiales</taxon>
        <taxon>Salicaceae</taxon>
        <taxon>Saliceae</taxon>
        <taxon>Salix</taxon>
    </lineage>
</organism>
<evidence type="ECO:0000313" key="1">
    <source>
        <dbReference type="EMBL" id="KAJ6417758.1"/>
    </source>
</evidence>
<keyword evidence="2" id="KW-1185">Reference proteome</keyword>
<dbReference type="EMBL" id="JAPFFJ010000010">
    <property type="protein sequence ID" value="KAJ6417758.1"/>
    <property type="molecule type" value="Genomic_DNA"/>
</dbReference>
<evidence type="ECO:0000313" key="2">
    <source>
        <dbReference type="Proteomes" id="UP001162972"/>
    </source>
</evidence>
<gene>
    <name evidence="1" type="ORF">OIU84_001187</name>
</gene>